<sequence length="474" mass="52340">MWLAVDTGEQGLQSLDFQALGAGPWMQQRVDPLLLVNEHNQQYQAMAAAALQDIRNGDPLKQQFLQFQQPFQYLQPSCRPNPVLQQQQMIQQILPQQVLHAQTQNLSENLPRHLLQQQLQQPLNDQQIQQVQQHQQTYQEAFQIPNGQIQLQPQLQQSPLPSPSCQKSDFTDSNIKFSAALTTSTVQNMLGSMCPEGSGNFLNFSKTGQLMMSEQQHQQSWLPKFGYSQDSSYGNSMSLPPFPRKDGSMEPDSCSGDPQTHNLFGVNIDSSALLLSTAVPSLGTSSMDADVSTMPFGALGFQSSLYGCMDDSSDLLHNAGQVDPPARTFVKVYKSGSVGRSLDISRFSSYHELRDELGQMFGIEGQLEDPLRSGWQLVFVDRENDVLLLGDDPWEICAVMMSIYVSSGEAHILGRLGRAFVNNVWCIKILSPEDVPKLGKQGVDSPNGGQRLGNSGCDARNLASGLPSVGSLEY</sequence>
<dbReference type="GO" id="GO:0009725">
    <property type="term" value="P:response to hormone"/>
    <property type="evidence" value="ECO:0007669"/>
    <property type="project" value="InterPro"/>
</dbReference>
<dbReference type="Proteomes" id="UP000655225">
    <property type="component" value="Unassembled WGS sequence"/>
</dbReference>
<accession>A0A834Z959</accession>
<evidence type="ECO:0000256" key="1">
    <source>
        <dbReference type="SAM" id="MobiDB-lite"/>
    </source>
</evidence>
<dbReference type="OrthoDB" id="1934346at2759"/>
<dbReference type="InterPro" id="IPR053793">
    <property type="entry name" value="PB1-like"/>
</dbReference>
<protein>
    <recommendedName>
        <fullName evidence="2">PB1 domain-containing protein</fullName>
    </recommendedName>
</protein>
<dbReference type="OMA" id="WEICAVM"/>
<evidence type="ECO:0000313" key="4">
    <source>
        <dbReference type="Proteomes" id="UP000655225"/>
    </source>
</evidence>
<dbReference type="Gene3D" id="3.10.20.90">
    <property type="entry name" value="Phosphatidylinositol 3-kinase Catalytic Subunit, Chain A, domain 1"/>
    <property type="match status" value="1"/>
</dbReference>
<dbReference type="PANTHER" id="PTHR31384:SF150">
    <property type="entry name" value="AUXIN RESPONSE FACTOR 6"/>
    <property type="match status" value="1"/>
</dbReference>
<gene>
    <name evidence="3" type="ORF">HHK36_014640</name>
</gene>
<comment type="caution">
    <text evidence="3">The sequence shown here is derived from an EMBL/GenBank/DDBJ whole genome shotgun (WGS) entry which is preliminary data.</text>
</comment>
<dbReference type="EMBL" id="JABCRI010000010">
    <property type="protein sequence ID" value="KAF8398782.1"/>
    <property type="molecule type" value="Genomic_DNA"/>
</dbReference>
<dbReference type="SUPFAM" id="SSF54277">
    <property type="entry name" value="CAD &amp; PB1 domains"/>
    <property type="match status" value="1"/>
</dbReference>
<feature type="domain" description="PB1" evidence="2">
    <location>
        <begin position="327"/>
        <end position="408"/>
    </location>
</feature>
<dbReference type="GO" id="GO:0006355">
    <property type="term" value="P:regulation of DNA-templated transcription"/>
    <property type="evidence" value="ECO:0007669"/>
    <property type="project" value="InterPro"/>
</dbReference>
<dbReference type="GO" id="GO:0003677">
    <property type="term" value="F:DNA binding"/>
    <property type="evidence" value="ECO:0007669"/>
    <property type="project" value="InterPro"/>
</dbReference>
<feature type="region of interest" description="Disordered" evidence="1">
    <location>
        <begin position="438"/>
        <end position="459"/>
    </location>
</feature>
<dbReference type="PANTHER" id="PTHR31384">
    <property type="entry name" value="AUXIN RESPONSE FACTOR 4-RELATED"/>
    <property type="match status" value="1"/>
</dbReference>
<dbReference type="PROSITE" id="PS51745">
    <property type="entry name" value="PB1"/>
    <property type="match status" value="1"/>
</dbReference>
<organism evidence="3 4">
    <name type="scientific">Tetracentron sinense</name>
    <name type="common">Spur-leaf</name>
    <dbReference type="NCBI Taxonomy" id="13715"/>
    <lineage>
        <taxon>Eukaryota</taxon>
        <taxon>Viridiplantae</taxon>
        <taxon>Streptophyta</taxon>
        <taxon>Embryophyta</taxon>
        <taxon>Tracheophyta</taxon>
        <taxon>Spermatophyta</taxon>
        <taxon>Magnoliopsida</taxon>
        <taxon>Trochodendrales</taxon>
        <taxon>Trochodendraceae</taxon>
        <taxon>Tetracentron</taxon>
    </lineage>
</organism>
<dbReference type="InterPro" id="IPR044835">
    <property type="entry name" value="ARF_plant"/>
</dbReference>
<keyword evidence="4" id="KW-1185">Reference proteome</keyword>
<evidence type="ECO:0000259" key="2">
    <source>
        <dbReference type="PROSITE" id="PS51745"/>
    </source>
</evidence>
<proteinExistence type="predicted"/>
<name>A0A834Z959_TETSI</name>
<dbReference type="AlphaFoldDB" id="A0A834Z959"/>
<reference evidence="3 4" key="1">
    <citation type="submission" date="2020-04" db="EMBL/GenBank/DDBJ databases">
        <title>Plant Genome Project.</title>
        <authorList>
            <person name="Zhang R.-G."/>
        </authorList>
    </citation>
    <scope>NUCLEOTIDE SEQUENCE [LARGE SCALE GENOMIC DNA]</scope>
    <source>
        <strain evidence="3">YNK0</strain>
        <tissue evidence="3">Leaf</tissue>
    </source>
</reference>
<evidence type="ECO:0000313" key="3">
    <source>
        <dbReference type="EMBL" id="KAF8398782.1"/>
    </source>
</evidence>